<dbReference type="EMBL" id="BOPH01000050">
    <property type="protein sequence ID" value="GIJ68859.1"/>
    <property type="molecule type" value="Genomic_DNA"/>
</dbReference>
<name>A0A8J4EBR0_9ACTN</name>
<reference evidence="4" key="1">
    <citation type="submission" date="2021-01" db="EMBL/GenBank/DDBJ databases">
        <title>Whole genome shotgun sequence of Virgisporangium ochraceum NBRC 16418.</title>
        <authorList>
            <person name="Komaki H."/>
            <person name="Tamura T."/>
        </authorList>
    </citation>
    <scope>NUCLEOTIDE SEQUENCE</scope>
    <source>
        <strain evidence="4">NBRC 16418</strain>
    </source>
</reference>
<dbReference type="PANTHER" id="PTHR45688:SF13">
    <property type="entry name" value="ALANINE--GLYOXYLATE AMINOTRANSFERASE 2-LIKE"/>
    <property type="match status" value="1"/>
</dbReference>
<dbReference type="Proteomes" id="UP000635606">
    <property type="component" value="Unassembled WGS sequence"/>
</dbReference>
<dbReference type="GO" id="GO:0030170">
    <property type="term" value="F:pyridoxal phosphate binding"/>
    <property type="evidence" value="ECO:0007669"/>
    <property type="project" value="InterPro"/>
</dbReference>
<dbReference type="PROSITE" id="PS00600">
    <property type="entry name" value="AA_TRANSFER_CLASS_3"/>
    <property type="match status" value="1"/>
</dbReference>
<sequence>MTTDKLIRYGGEFASELIERAEGSWLTTEGGRRILDFTSGQMCATLGHGHPEILKAIGDASGRVVHLFSGFLSRDVTELARELMATLPEPLARAMFLSTGGEANEAALRLAKLHTGGYEVLAFAGSWHGMTAGASSSTYSAGRRGYGPGMPGAMALPAPNTYRCPIRHCRDTCDFTCLDTGMALVDTMSTGAPAAVIAEPILSAGGIVPLPPGYLARLREHCDERGMVMILDEAQTGIGRVGSMYAFEQHDVVPDILTLSKTLGGGLPLSATVTTKEIEEDAAAKGFLHFTSHVSDPLPAAVGRAVLRTVLADDLPGRALKLGERLRAGLLELQRKHEPIGDVRGQGLLLGVDLVADRDTRAAAPEYSVAVTNRALELGVNINIVKFPGFGSVLRIAPPLTATTDEIDLGLEMLDRALTLALSDVRV</sequence>
<dbReference type="SUPFAM" id="SSF53383">
    <property type="entry name" value="PLP-dependent transferases"/>
    <property type="match status" value="1"/>
</dbReference>
<evidence type="ECO:0000313" key="5">
    <source>
        <dbReference type="Proteomes" id="UP000635606"/>
    </source>
</evidence>
<dbReference type="Pfam" id="PF00202">
    <property type="entry name" value="Aminotran_3"/>
    <property type="match status" value="1"/>
</dbReference>
<keyword evidence="4" id="KW-0032">Aminotransferase</keyword>
<accession>A0A8J4EBR0</accession>
<proteinExistence type="inferred from homology"/>
<dbReference type="PANTHER" id="PTHR45688">
    <property type="match status" value="1"/>
</dbReference>
<dbReference type="Gene3D" id="3.40.640.10">
    <property type="entry name" value="Type I PLP-dependent aspartate aminotransferase-like (Major domain)"/>
    <property type="match status" value="1"/>
</dbReference>
<keyword evidence="5" id="KW-1185">Reference proteome</keyword>
<comment type="caution">
    <text evidence="4">The sequence shown here is derived from an EMBL/GenBank/DDBJ whole genome shotgun (WGS) entry which is preliminary data.</text>
</comment>
<dbReference type="Gene3D" id="3.90.1150.10">
    <property type="entry name" value="Aspartate Aminotransferase, domain 1"/>
    <property type="match status" value="1"/>
</dbReference>
<protein>
    <submittedName>
        <fullName evidence="4">Aspartate aminotransferase family protein</fullName>
    </submittedName>
</protein>
<gene>
    <name evidence="4" type="ORF">Voc01_037760</name>
</gene>
<evidence type="ECO:0000256" key="2">
    <source>
        <dbReference type="ARBA" id="ARBA00022898"/>
    </source>
</evidence>
<comment type="similarity">
    <text evidence="1 3">Belongs to the class-III pyridoxal-phosphate-dependent aminotransferase family.</text>
</comment>
<evidence type="ECO:0000313" key="4">
    <source>
        <dbReference type="EMBL" id="GIJ68859.1"/>
    </source>
</evidence>
<keyword evidence="4" id="KW-0808">Transferase</keyword>
<dbReference type="AlphaFoldDB" id="A0A8J4EBR0"/>
<dbReference type="InterPro" id="IPR005814">
    <property type="entry name" value="Aminotrans_3"/>
</dbReference>
<evidence type="ECO:0000256" key="3">
    <source>
        <dbReference type="RuleBase" id="RU003560"/>
    </source>
</evidence>
<dbReference type="GO" id="GO:0008483">
    <property type="term" value="F:transaminase activity"/>
    <property type="evidence" value="ECO:0007669"/>
    <property type="project" value="UniProtKB-KW"/>
</dbReference>
<dbReference type="CDD" id="cd00610">
    <property type="entry name" value="OAT_like"/>
    <property type="match status" value="1"/>
</dbReference>
<dbReference type="RefSeq" id="WP_203928801.1">
    <property type="nucleotide sequence ID" value="NZ_BOPH01000050.1"/>
</dbReference>
<evidence type="ECO:0000256" key="1">
    <source>
        <dbReference type="ARBA" id="ARBA00008954"/>
    </source>
</evidence>
<keyword evidence="2 3" id="KW-0663">Pyridoxal phosphate</keyword>
<dbReference type="InterPro" id="IPR015421">
    <property type="entry name" value="PyrdxlP-dep_Trfase_major"/>
</dbReference>
<dbReference type="PIRSF" id="PIRSF000521">
    <property type="entry name" value="Transaminase_4ab_Lys_Orn"/>
    <property type="match status" value="1"/>
</dbReference>
<dbReference type="InterPro" id="IPR015422">
    <property type="entry name" value="PyrdxlP-dep_Trfase_small"/>
</dbReference>
<dbReference type="InterPro" id="IPR049704">
    <property type="entry name" value="Aminotrans_3_PPA_site"/>
</dbReference>
<dbReference type="InterPro" id="IPR015424">
    <property type="entry name" value="PyrdxlP-dep_Trfase"/>
</dbReference>
<organism evidence="4 5">
    <name type="scientific">Virgisporangium ochraceum</name>
    <dbReference type="NCBI Taxonomy" id="65505"/>
    <lineage>
        <taxon>Bacteria</taxon>
        <taxon>Bacillati</taxon>
        <taxon>Actinomycetota</taxon>
        <taxon>Actinomycetes</taxon>
        <taxon>Micromonosporales</taxon>
        <taxon>Micromonosporaceae</taxon>
        <taxon>Virgisporangium</taxon>
    </lineage>
</organism>